<accession>A0A212ITI3</accession>
<keyword evidence="1" id="KW-0812">Transmembrane</keyword>
<evidence type="ECO:0008006" key="3">
    <source>
        <dbReference type="Google" id="ProtNLM"/>
    </source>
</evidence>
<feature type="transmembrane region" description="Helical" evidence="1">
    <location>
        <begin position="35"/>
        <end position="55"/>
    </location>
</feature>
<dbReference type="EMBL" id="FLUL01000001">
    <property type="protein sequence ID" value="SBV90449.1"/>
    <property type="molecule type" value="Genomic_DNA"/>
</dbReference>
<gene>
    <name evidence="2" type="ORF">KL86DYS2_10002</name>
</gene>
<feature type="transmembrane region" description="Helical" evidence="1">
    <location>
        <begin position="12"/>
        <end position="29"/>
    </location>
</feature>
<evidence type="ECO:0000256" key="1">
    <source>
        <dbReference type="SAM" id="Phobius"/>
    </source>
</evidence>
<reference evidence="2" key="1">
    <citation type="submission" date="2016-04" db="EMBL/GenBank/DDBJ databases">
        <authorList>
            <person name="Evans L.H."/>
            <person name="Alamgir A."/>
            <person name="Owens N."/>
            <person name="Weber N.D."/>
            <person name="Virtaneva K."/>
            <person name="Barbian K."/>
            <person name="Babar A."/>
            <person name="Rosenke K."/>
        </authorList>
    </citation>
    <scope>NUCLEOTIDE SEQUENCE</scope>
    <source>
        <strain evidence="2">86-2</strain>
    </source>
</reference>
<dbReference type="AlphaFoldDB" id="A0A212ITI3"/>
<name>A0A212ITI3_9BACT</name>
<keyword evidence="1" id="KW-1133">Transmembrane helix</keyword>
<evidence type="ECO:0000313" key="2">
    <source>
        <dbReference type="EMBL" id="SBV90449.1"/>
    </source>
</evidence>
<proteinExistence type="predicted"/>
<sequence length="65" mass="7724">MKEERIEWVDIAKGIGIMCVAMGHIVSIPDACYKIIYLFHMPLFFIAFIVSLIDLKLRRYFFRKI</sequence>
<protein>
    <recommendedName>
        <fullName evidence="3">Acyltransferase 3 domain-containing protein</fullName>
    </recommendedName>
</protein>
<keyword evidence="1" id="KW-0472">Membrane</keyword>
<organism evidence="2">
    <name type="scientific">uncultured Dysgonomonas sp</name>
    <dbReference type="NCBI Taxonomy" id="206096"/>
    <lineage>
        <taxon>Bacteria</taxon>
        <taxon>Pseudomonadati</taxon>
        <taxon>Bacteroidota</taxon>
        <taxon>Bacteroidia</taxon>
        <taxon>Bacteroidales</taxon>
        <taxon>Dysgonomonadaceae</taxon>
        <taxon>Dysgonomonas</taxon>
        <taxon>environmental samples</taxon>
    </lineage>
</organism>